<dbReference type="AlphaFoldDB" id="A0A517YVM5"/>
<sequence>MDKTAAQHAMGLWLPKLKTYLGLDTWNIDLELNNRIEAAGECELQNYAYRCAVITVNHDNIQDHTTLFHTLRHELLHILLAQFVQTETMVAECVAGKSLDLINLSFTDSTELAITNIEFLLNRIDLDFSKSLIRMAEGVRND</sequence>
<reference evidence="1 2" key="1">
    <citation type="submission" date="2019-02" db="EMBL/GenBank/DDBJ databases">
        <title>Deep-cultivation of Planctomycetes and their phenomic and genomic characterization uncovers novel biology.</title>
        <authorList>
            <person name="Wiegand S."/>
            <person name="Jogler M."/>
            <person name="Boedeker C."/>
            <person name="Pinto D."/>
            <person name="Vollmers J."/>
            <person name="Rivas-Marin E."/>
            <person name="Kohn T."/>
            <person name="Peeters S.H."/>
            <person name="Heuer A."/>
            <person name="Rast P."/>
            <person name="Oberbeckmann S."/>
            <person name="Bunk B."/>
            <person name="Jeske O."/>
            <person name="Meyerdierks A."/>
            <person name="Storesund J.E."/>
            <person name="Kallscheuer N."/>
            <person name="Luecker S."/>
            <person name="Lage O.M."/>
            <person name="Pohl T."/>
            <person name="Merkel B.J."/>
            <person name="Hornburger P."/>
            <person name="Mueller R.-W."/>
            <person name="Bruemmer F."/>
            <person name="Labrenz M."/>
            <person name="Spormann A.M."/>
            <person name="Op den Camp H."/>
            <person name="Overmann J."/>
            <person name="Amann R."/>
            <person name="Jetten M.S.M."/>
            <person name="Mascher T."/>
            <person name="Medema M.H."/>
            <person name="Devos D.P."/>
            <person name="Kaster A.-K."/>
            <person name="Ovreas L."/>
            <person name="Rohde M."/>
            <person name="Galperin M.Y."/>
            <person name="Jogler C."/>
        </authorList>
    </citation>
    <scope>NUCLEOTIDE SEQUENCE [LARGE SCALE GENOMIC DNA]</scope>
    <source>
        <strain evidence="1 2">KS4</strain>
    </source>
</reference>
<gene>
    <name evidence="1" type="ORF">KS4_23370</name>
</gene>
<organism evidence="1 2">
    <name type="scientific">Poriferisphaera corsica</name>
    <dbReference type="NCBI Taxonomy" id="2528020"/>
    <lineage>
        <taxon>Bacteria</taxon>
        <taxon>Pseudomonadati</taxon>
        <taxon>Planctomycetota</taxon>
        <taxon>Phycisphaerae</taxon>
        <taxon>Phycisphaerales</taxon>
        <taxon>Phycisphaeraceae</taxon>
        <taxon>Poriferisphaera</taxon>
    </lineage>
</organism>
<proteinExistence type="predicted"/>
<protein>
    <submittedName>
        <fullName evidence="1">Uncharacterized protein</fullName>
    </submittedName>
</protein>
<dbReference type="Proteomes" id="UP000317369">
    <property type="component" value="Chromosome"/>
</dbReference>
<accession>A0A517YVM5</accession>
<name>A0A517YVM5_9BACT</name>
<dbReference type="RefSeq" id="WP_145077967.1">
    <property type="nucleotide sequence ID" value="NZ_CP036425.1"/>
</dbReference>
<keyword evidence="2" id="KW-1185">Reference proteome</keyword>
<dbReference type="EMBL" id="CP036425">
    <property type="protein sequence ID" value="QDU34270.1"/>
    <property type="molecule type" value="Genomic_DNA"/>
</dbReference>
<dbReference type="KEGG" id="pcor:KS4_23370"/>
<evidence type="ECO:0000313" key="1">
    <source>
        <dbReference type="EMBL" id="QDU34270.1"/>
    </source>
</evidence>
<evidence type="ECO:0000313" key="2">
    <source>
        <dbReference type="Proteomes" id="UP000317369"/>
    </source>
</evidence>